<dbReference type="Proteomes" id="UP000053732">
    <property type="component" value="Unassembled WGS sequence"/>
</dbReference>
<dbReference type="EMBL" id="HG793137">
    <property type="protein sequence ID" value="CRL20501.1"/>
    <property type="molecule type" value="Genomic_DNA"/>
</dbReference>
<feature type="compositionally biased region" description="Basic and acidic residues" evidence="1">
    <location>
        <begin position="16"/>
        <end position="31"/>
    </location>
</feature>
<evidence type="ECO:0000313" key="3">
    <source>
        <dbReference type="Proteomes" id="UP000053732"/>
    </source>
</evidence>
<proteinExistence type="predicted"/>
<accession>A0A0G4P2E8</accession>
<dbReference type="AlphaFoldDB" id="A0A0G4P2E8"/>
<gene>
    <name evidence="2" type="ORF">PCAMFM013_S004g000442</name>
</gene>
<protein>
    <submittedName>
        <fullName evidence="2">Str. FM013</fullName>
    </submittedName>
</protein>
<feature type="region of interest" description="Disordered" evidence="1">
    <location>
        <begin position="1"/>
        <end position="31"/>
    </location>
</feature>
<name>A0A0G4P2E8_PENC3</name>
<evidence type="ECO:0000256" key="1">
    <source>
        <dbReference type="SAM" id="MobiDB-lite"/>
    </source>
</evidence>
<evidence type="ECO:0000313" key="2">
    <source>
        <dbReference type="EMBL" id="CRL20501.1"/>
    </source>
</evidence>
<keyword evidence="3" id="KW-1185">Reference proteome</keyword>
<reference evidence="2 3" key="1">
    <citation type="journal article" date="2014" name="Nat. Commun.">
        <title>Multiple recent horizontal transfers of a large genomic region in cheese making fungi.</title>
        <authorList>
            <person name="Cheeseman K."/>
            <person name="Ropars J."/>
            <person name="Renault P."/>
            <person name="Dupont J."/>
            <person name="Gouzy J."/>
            <person name="Branca A."/>
            <person name="Abraham A.L."/>
            <person name="Ceppi M."/>
            <person name="Conseiller E."/>
            <person name="Debuchy R."/>
            <person name="Malagnac F."/>
            <person name="Goarin A."/>
            <person name="Silar P."/>
            <person name="Lacoste S."/>
            <person name="Sallet E."/>
            <person name="Bensimon A."/>
            <person name="Giraud T."/>
            <person name="Brygoo Y."/>
        </authorList>
    </citation>
    <scope>NUCLEOTIDE SEQUENCE [LARGE SCALE GENOMIC DNA]</scope>
    <source>
        <strain evidence="3">FM 013</strain>
    </source>
</reference>
<organism evidence="2 3">
    <name type="scientific">Penicillium camemberti (strain FM 013)</name>
    <dbReference type="NCBI Taxonomy" id="1429867"/>
    <lineage>
        <taxon>Eukaryota</taxon>
        <taxon>Fungi</taxon>
        <taxon>Dikarya</taxon>
        <taxon>Ascomycota</taxon>
        <taxon>Pezizomycotina</taxon>
        <taxon>Eurotiomycetes</taxon>
        <taxon>Eurotiomycetidae</taxon>
        <taxon>Eurotiales</taxon>
        <taxon>Aspergillaceae</taxon>
        <taxon>Penicillium</taxon>
    </lineage>
</organism>
<sequence>MSDKRSTTTASTRPRAITERPTKEKTRDGLCEPKYGDEYANHVANMNLYAQWRLRNTRPNTRLPYYNTLTYDDDGDLVTPPADVRLSDRLVFLIVVNNICPGKDRNERWPTDFNSDGDT</sequence>